<evidence type="ECO:0000256" key="5">
    <source>
        <dbReference type="ARBA" id="ARBA00022842"/>
    </source>
</evidence>
<dbReference type="Pfam" id="PF25597">
    <property type="entry name" value="SH3_retrovirus"/>
    <property type="match status" value="1"/>
</dbReference>
<evidence type="ECO:0000256" key="2">
    <source>
        <dbReference type="ARBA" id="ARBA00022723"/>
    </source>
</evidence>
<accession>F0WUU6</accession>
<evidence type="ECO:0000256" key="7">
    <source>
        <dbReference type="ARBA" id="ARBA00022918"/>
    </source>
</evidence>
<evidence type="ECO:0000256" key="4">
    <source>
        <dbReference type="ARBA" id="ARBA00022801"/>
    </source>
</evidence>
<evidence type="ECO:0000256" key="10">
    <source>
        <dbReference type="SAM" id="MobiDB-lite"/>
    </source>
</evidence>
<dbReference type="InterPro" id="IPR036397">
    <property type="entry name" value="RNaseH_sf"/>
</dbReference>
<dbReference type="Pfam" id="PF00665">
    <property type="entry name" value="rve"/>
    <property type="match status" value="1"/>
</dbReference>
<dbReference type="GO" id="GO:0003887">
    <property type="term" value="F:DNA-directed DNA polymerase activity"/>
    <property type="evidence" value="ECO:0007669"/>
    <property type="project" value="UniProtKB-KW"/>
</dbReference>
<dbReference type="PANTHER" id="PTHR42648">
    <property type="entry name" value="TRANSPOSASE, PUTATIVE-RELATED"/>
    <property type="match status" value="1"/>
</dbReference>
<gene>
    <name evidence="12" type="primary">AlNc14C280G10094</name>
    <name evidence="12" type="ORF">ALNC14_113260</name>
</gene>
<feature type="domain" description="Integrase catalytic" evidence="11">
    <location>
        <begin position="18"/>
        <end position="185"/>
    </location>
</feature>
<evidence type="ECO:0000256" key="1">
    <source>
        <dbReference type="ARBA" id="ARBA00022722"/>
    </source>
</evidence>
<keyword evidence="7" id="KW-0695">RNA-directed DNA polymerase</keyword>
<keyword evidence="6" id="KW-0229">DNA integration</keyword>
<protein>
    <submittedName>
        <fullName evidence="12">Putative polyprotein</fullName>
    </submittedName>
</protein>
<dbReference type="InterPro" id="IPR039537">
    <property type="entry name" value="Retrotran_Ty1/copia-like"/>
</dbReference>
<dbReference type="InterPro" id="IPR001584">
    <property type="entry name" value="Integrase_cat-core"/>
</dbReference>
<dbReference type="GO" id="GO:0016787">
    <property type="term" value="F:hydrolase activity"/>
    <property type="evidence" value="ECO:0007669"/>
    <property type="project" value="UniProtKB-KW"/>
</dbReference>
<dbReference type="HOGENOM" id="CLU_734500_0_0_1"/>
<organism evidence="12">
    <name type="scientific">Albugo laibachii Nc14</name>
    <dbReference type="NCBI Taxonomy" id="890382"/>
    <lineage>
        <taxon>Eukaryota</taxon>
        <taxon>Sar</taxon>
        <taxon>Stramenopiles</taxon>
        <taxon>Oomycota</taxon>
        <taxon>Peronosporomycetes</taxon>
        <taxon>Albuginales</taxon>
        <taxon>Albuginaceae</taxon>
        <taxon>Albugo</taxon>
    </lineage>
</organism>
<evidence type="ECO:0000256" key="6">
    <source>
        <dbReference type="ARBA" id="ARBA00022908"/>
    </source>
</evidence>
<dbReference type="AlphaFoldDB" id="F0WUU6"/>
<reference evidence="12" key="2">
    <citation type="submission" date="2011-02" db="EMBL/GenBank/DDBJ databases">
        <authorList>
            <person name="MacLean D."/>
        </authorList>
    </citation>
    <scope>NUCLEOTIDE SEQUENCE</scope>
</reference>
<evidence type="ECO:0000259" key="11">
    <source>
        <dbReference type="PROSITE" id="PS50994"/>
    </source>
</evidence>
<dbReference type="GO" id="GO:0004519">
    <property type="term" value="F:endonuclease activity"/>
    <property type="evidence" value="ECO:0007669"/>
    <property type="project" value="UniProtKB-KW"/>
</dbReference>
<dbReference type="PROSITE" id="PS50994">
    <property type="entry name" value="INTEGRASE"/>
    <property type="match status" value="1"/>
</dbReference>
<sequence length="377" mass="43513">MNGKSIVQPFGSSAYEKMKTKALLEVVHSDVTGPMTVKAQGGAKYMVTFIDDFSRFIHAYFIQTKGEVFSKFTEFKALVENQFEKRIKCLRSDNGGEYIDEQFANLCKNSGIIHQTTVPYSPQQNGLPERMNRTLTERARCMLTHIQVEDKWWAEAMNTAVYVTNRVPCAANQFKIRFEVCFDRKPSVAHFKMFGAHGYAHIDKCKRSKFNKKACKCMFLRLFENMKGYRVWNLEAHRLETTRSAKSQELQNSKYVEVVCCDKSMDLLSRMENQHYEEENMPLERQHNSDDTMEIDEEFDEQDEHPGEDDVNMDINTATEIVPRKRFDGYTGSPTFEPSGPNHLRESEPSNSIVPYEISDAIGPVDRKKSTTQNILH</sequence>
<dbReference type="EMBL" id="FR824325">
    <property type="protein sequence ID" value="CCA25182.1"/>
    <property type="molecule type" value="Genomic_DNA"/>
</dbReference>
<reference evidence="12" key="1">
    <citation type="journal article" date="2011" name="PLoS Biol.">
        <title>Gene gain and loss during evolution of obligate parasitism in the white rust pathogen of Arabidopsis thaliana.</title>
        <authorList>
            <person name="Kemen E."/>
            <person name="Gardiner A."/>
            <person name="Schultz-Larsen T."/>
            <person name="Kemen A.C."/>
            <person name="Balmuth A.L."/>
            <person name="Robert-Seilaniantz A."/>
            <person name="Bailey K."/>
            <person name="Holub E."/>
            <person name="Studholme D.J."/>
            <person name="Maclean D."/>
            <person name="Jones J.D."/>
        </authorList>
    </citation>
    <scope>NUCLEOTIDE SEQUENCE</scope>
</reference>
<keyword evidence="2" id="KW-0479">Metal-binding</keyword>
<evidence type="ECO:0000256" key="8">
    <source>
        <dbReference type="ARBA" id="ARBA00022932"/>
    </source>
</evidence>
<keyword evidence="1" id="KW-0540">Nuclease</keyword>
<keyword evidence="4" id="KW-0378">Hydrolase</keyword>
<dbReference type="GO" id="GO:0003964">
    <property type="term" value="F:RNA-directed DNA polymerase activity"/>
    <property type="evidence" value="ECO:0007669"/>
    <property type="project" value="UniProtKB-KW"/>
</dbReference>
<evidence type="ECO:0000256" key="9">
    <source>
        <dbReference type="ARBA" id="ARBA00023172"/>
    </source>
</evidence>
<dbReference type="GO" id="GO:0003676">
    <property type="term" value="F:nucleic acid binding"/>
    <property type="evidence" value="ECO:0007669"/>
    <property type="project" value="InterPro"/>
</dbReference>
<evidence type="ECO:0000313" key="12">
    <source>
        <dbReference type="EMBL" id="CCA25182.1"/>
    </source>
</evidence>
<dbReference type="InterPro" id="IPR057670">
    <property type="entry name" value="SH3_retrovirus"/>
</dbReference>
<evidence type="ECO:0000256" key="3">
    <source>
        <dbReference type="ARBA" id="ARBA00022759"/>
    </source>
</evidence>
<dbReference type="InterPro" id="IPR012337">
    <property type="entry name" value="RNaseH-like_sf"/>
</dbReference>
<name>F0WUU6_9STRA</name>
<dbReference type="SUPFAM" id="SSF53098">
    <property type="entry name" value="Ribonuclease H-like"/>
    <property type="match status" value="1"/>
</dbReference>
<dbReference type="Gene3D" id="3.30.420.10">
    <property type="entry name" value="Ribonuclease H-like superfamily/Ribonuclease H"/>
    <property type="match status" value="1"/>
</dbReference>
<keyword evidence="8" id="KW-0548">Nucleotidyltransferase</keyword>
<keyword evidence="9" id="KW-0233">DNA recombination</keyword>
<dbReference type="PANTHER" id="PTHR42648:SF11">
    <property type="entry name" value="TRANSPOSON TY4-P GAG-POL POLYPROTEIN"/>
    <property type="match status" value="1"/>
</dbReference>
<feature type="region of interest" description="Disordered" evidence="10">
    <location>
        <begin position="324"/>
        <end position="377"/>
    </location>
</feature>
<keyword evidence="8" id="KW-0239">DNA-directed DNA polymerase</keyword>
<keyword evidence="3" id="KW-0255">Endonuclease</keyword>
<dbReference type="GO" id="GO:0046872">
    <property type="term" value="F:metal ion binding"/>
    <property type="evidence" value="ECO:0007669"/>
    <property type="project" value="UniProtKB-KW"/>
</dbReference>
<keyword evidence="8" id="KW-0808">Transferase</keyword>
<dbReference type="GO" id="GO:0015074">
    <property type="term" value="P:DNA integration"/>
    <property type="evidence" value="ECO:0007669"/>
    <property type="project" value="UniProtKB-KW"/>
</dbReference>
<proteinExistence type="predicted"/>
<keyword evidence="5" id="KW-0460">Magnesium</keyword>
<dbReference type="GO" id="GO:0006310">
    <property type="term" value="P:DNA recombination"/>
    <property type="evidence" value="ECO:0007669"/>
    <property type="project" value="UniProtKB-KW"/>
</dbReference>